<dbReference type="Proteomes" id="UP001652623">
    <property type="component" value="Chromosome 1"/>
</dbReference>
<dbReference type="GO" id="GO:0047617">
    <property type="term" value="F:fatty acyl-CoA hydrolase activity"/>
    <property type="evidence" value="ECO:0007669"/>
    <property type="project" value="InterPro"/>
</dbReference>
<organism evidence="2 3">
    <name type="scientific">Ziziphus jujuba</name>
    <name type="common">Chinese jujube</name>
    <name type="synonym">Ziziphus sativa</name>
    <dbReference type="NCBI Taxonomy" id="326968"/>
    <lineage>
        <taxon>Eukaryota</taxon>
        <taxon>Viridiplantae</taxon>
        <taxon>Streptophyta</taxon>
        <taxon>Embryophyta</taxon>
        <taxon>Tracheophyta</taxon>
        <taxon>Spermatophyta</taxon>
        <taxon>Magnoliopsida</taxon>
        <taxon>eudicotyledons</taxon>
        <taxon>Gunneridae</taxon>
        <taxon>Pentapetalae</taxon>
        <taxon>rosids</taxon>
        <taxon>fabids</taxon>
        <taxon>Rosales</taxon>
        <taxon>Rhamnaceae</taxon>
        <taxon>Paliureae</taxon>
        <taxon>Ziziphus</taxon>
    </lineage>
</organism>
<reference evidence="2" key="1">
    <citation type="submission" date="2025-05" db="UniProtKB">
        <authorList>
            <consortium name="RefSeq"/>
        </authorList>
    </citation>
    <scope>NUCLEOTIDE SEQUENCE [LARGE SCALE GENOMIC DNA]</scope>
</reference>
<keyword evidence="2" id="KW-1185">Reference proteome</keyword>
<dbReference type="InParanoid" id="A0A6P6G6V5"/>
<name>A0A6P6G6V5_ZIZJJ</name>
<proteinExistence type="predicted"/>
<dbReference type="Gene3D" id="3.10.129.10">
    <property type="entry name" value="Hotdog Thioesterase"/>
    <property type="match status" value="1"/>
</dbReference>
<dbReference type="InterPro" id="IPR039298">
    <property type="entry name" value="ACOT13"/>
</dbReference>
<protein>
    <submittedName>
        <fullName evidence="3">Uncharacterized protein LOC107404992 isoform X1</fullName>
    </submittedName>
</protein>
<dbReference type="SUPFAM" id="SSF54637">
    <property type="entry name" value="Thioesterase/thiol ester dehydrase-isomerase"/>
    <property type="match status" value="1"/>
</dbReference>
<keyword evidence="1" id="KW-0378">Hydrolase</keyword>
<dbReference type="GeneID" id="107404992"/>
<evidence type="ECO:0000256" key="1">
    <source>
        <dbReference type="ARBA" id="ARBA00022801"/>
    </source>
</evidence>
<evidence type="ECO:0000313" key="3">
    <source>
        <dbReference type="RefSeq" id="XP_024929410.3"/>
    </source>
</evidence>
<dbReference type="RefSeq" id="XP_024929410.3">
    <property type="nucleotide sequence ID" value="XM_025073642.3"/>
</dbReference>
<dbReference type="AlphaFoldDB" id="A0A6P6G6V5"/>
<evidence type="ECO:0000313" key="2">
    <source>
        <dbReference type="Proteomes" id="UP001652623"/>
    </source>
</evidence>
<accession>A0A6P6G6V5</accession>
<sequence>MEDEYVEEMVRRLENLSRGNEEASEIVRRSLGGLEVVHAQKGLLRCKFPIPNDVSDPDGNWHVGAIASLMDTLGVSAAYTSTGLSRLTVDFNISYYSTAKIQICSPTYLLEISPMLVMLISTSSDMTEINWYPFKIFFNMEEVNFYLQFINLSYQQADC</sequence>
<dbReference type="PANTHER" id="PTHR21660:SF1">
    <property type="entry name" value="ACYL-COENZYME A THIOESTERASE 13"/>
    <property type="match status" value="1"/>
</dbReference>
<dbReference type="InterPro" id="IPR029069">
    <property type="entry name" value="HotDog_dom_sf"/>
</dbReference>
<reference evidence="3" key="2">
    <citation type="submission" date="2025-08" db="UniProtKB">
        <authorList>
            <consortium name="RefSeq"/>
        </authorList>
    </citation>
    <scope>IDENTIFICATION</scope>
    <source>
        <tissue evidence="3">Seedling</tissue>
    </source>
</reference>
<gene>
    <name evidence="3" type="primary">LOC107404992</name>
</gene>
<dbReference type="CDD" id="cd03443">
    <property type="entry name" value="PaaI_thioesterase"/>
    <property type="match status" value="1"/>
</dbReference>
<dbReference type="PANTHER" id="PTHR21660">
    <property type="entry name" value="THIOESTERASE SUPERFAMILY MEMBER-RELATED"/>
    <property type="match status" value="1"/>
</dbReference>